<organism evidence="3 4">
    <name type="scientific">Klebsormidium nitens</name>
    <name type="common">Green alga</name>
    <name type="synonym">Ulothrix nitens</name>
    <dbReference type="NCBI Taxonomy" id="105231"/>
    <lineage>
        <taxon>Eukaryota</taxon>
        <taxon>Viridiplantae</taxon>
        <taxon>Streptophyta</taxon>
        <taxon>Klebsormidiophyceae</taxon>
        <taxon>Klebsormidiales</taxon>
        <taxon>Klebsormidiaceae</taxon>
        <taxon>Klebsormidium</taxon>
    </lineage>
</organism>
<evidence type="ECO:0000313" key="3">
    <source>
        <dbReference type="EMBL" id="GAQ92107.1"/>
    </source>
</evidence>
<name>A0A1Y1ITV4_KLENI</name>
<keyword evidence="1" id="KW-1133">Transmembrane helix</keyword>
<feature type="transmembrane region" description="Helical" evidence="1">
    <location>
        <begin position="307"/>
        <end position="329"/>
    </location>
</feature>
<keyword evidence="2" id="KW-0732">Signal</keyword>
<proteinExistence type="predicted"/>
<dbReference type="Proteomes" id="UP000054558">
    <property type="component" value="Unassembled WGS sequence"/>
</dbReference>
<evidence type="ECO:0000256" key="2">
    <source>
        <dbReference type="SAM" id="SignalP"/>
    </source>
</evidence>
<feature type="chain" id="PRO_5012575779" evidence="2">
    <location>
        <begin position="28"/>
        <end position="374"/>
    </location>
</feature>
<keyword evidence="1" id="KW-0472">Membrane</keyword>
<accession>A0A1Y1ITV4</accession>
<keyword evidence="4" id="KW-1185">Reference proteome</keyword>
<keyword evidence="1" id="KW-0812">Transmembrane</keyword>
<evidence type="ECO:0000313" key="4">
    <source>
        <dbReference type="Proteomes" id="UP000054558"/>
    </source>
</evidence>
<evidence type="ECO:0000256" key="1">
    <source>
        <dbReference type="SAM" id="Phobius"/>
    </source>
</evidence>
<reference evidence="3 4" key="1">
    <citation type="journal article" date="2014" name="Nat. Commun.">
        <title>Klebsormidium flaccidum genome reveals primary factors for plant terrestrial adaptation.</title>
        <authorList>
            <person name="Hori K."/>
            <person name="Maruyama F."/>
            <person name="Fujisawa T."/>
            <person name="Togashi T."/>
            <person name="Yamamoto N."/>
            <person name="Seo M."/>
            <person name="Sato S."/>
            <person name="Yamada T."/>
            <person name="Mori H."/>
            <person name="Tajima N."/>
            <person name="Moriyama T."/>
            <person name="Ikeuchi M."/>
            <person name="Watanabe M."/>
            <person name="Wada H."/>
            <person name="Kobayashi K."/>
            <person name="Saito M."/>
            <person name="Masuda T."/>
            <person name="Sasaki-Sekimoto Y."/>
            <person name="Mashiguchi K."/>
            <person name="Awai K."/>
            <person name="Shimojima M."/>
            <person name="Masuda S."/>
            <person name="Iwai M."/>
            <person name="Nobusawa T."/>
            <person name="Narise T."/>
            <person name="Kondo S."/>
            <person name="Saito H."/>
            <person name="Sato R."/>
            <person name="Murakawa M."/>
            <person name="Ihara Y."/>
            <person name="Oshima-Yamada Y."/>
            <person name="Ohtaka K."/>
            <person name="Satoh M."/>
            <person name="Sonobe K."/>
            <person name="Ishii M."/>
            <person name="Ohtani R."/>
            <person name="Kanamori-Sato M."/>
            <person name="Honoki R."/>
            <person name="Miyazaki D."/>
            <person name="Mochizuki H."/>
            <person name="Umetsu J."/>
            <person name="Higashi K."/>
            <person name="Shibata D."/>
            <person name="Kamiya Y."/>
            <person name="Sato N."/>
            <person name="Nakamura Y."/>
            <person name="Tabata S."/>
            <person name="Ida S."/>
            <person name="Kurokawa K."/>
            <person name="Ohta H."/>
        </authorList>
    </citation>
    <scope>NUCLEOTIDE SEQUENCE [LARGE SCALE GENOMIC DNA]</scope>
    <source>
        <strain evidence="3 4">NIES-2285</strain>
    </source>
</reference>
<dbReference type="AlphaFoldDB" id="A0A1Y1ITV4"/>
<feature type="signal peptide" evidence="2">
    <location>
        <begin position="1"/>
        <end position="27"/>
    </location>
</feature>
<protein>
    <submittedName>
        <fullName evidence="3">Uncharacterized protein</fullName>
    </submittedName>
</protein>
<sequence length="374" mass="40520">MAGMQRAMTTLLLLCLVGAALLGSAHAVPKLLESQHVGEADALGSLEPSPDNDYWERLSAEDVENVLADDDSFDAQLFTSILDAIQHNKLRSQAALEEAARHALEGGLVRHGRKINGQVIRSVLPSTDAEAALLAHSNGGAQQSDLDAGESASSGESVQVQMRLVVGHLHLEMPWVHCMWHHVKQLLGGLWTTHGAEPVAGPRRHSLTKRHAAVASPSAPHEVQEQLDLLTRSGFADEGDAVLDLLHQFDSGDGESEELPLQHGPELNMQHLNRKVKISVMRIPSREGLAPRWAPRWWTAVSGRCGVLLSVTLVLVFVVSGAILILSALQAEEKEQCKSCRHRAAESADCSGESDEGSDSEVEIKRVVTYTLHQ</sequence>
<gene>
    <name evidence="3" type="ORF">KFL_009230020</name>
</gene>
<dbReference type="EMBL" id="DF237872">
    <property type="protein sequence ID" value="GAQ92107.1"/>
    <property type="molecule type" value="Genomic_DNA"/>
</dbReference>